<dbReference type="AlphaFoldDB" id="A0A2S4KY99"/>
<feature type="non-terminal residue" evidence="10">
    <location>
        <position position="119"/>
    </location>
</feature>
<dbReference type="GO" id="GO:0008270">
    <property type="term" value="F:zinc ion binding"/>
    <property type="evidence" value="ECO:0007669"/>
    <property type="project" value="InterPro"/>
</dbReference>
<keyword evidence="3" id="KW-0862">Zinc</keyword>
<name>A0A2S4KY99_9HYPO</name>
<keyword evidence="11" id="KW-1185">Reference proteome</keyword>
<evidence type="ECO:0000256" key="2">
    <source>
        <dbReference type="ARBA" id="ARBA00022723"/>
    </source>
</evidence>
<organism evidence="10 11">
    <name type="scientific">Tolypocladium paradoxum</name>
    <dbReference type="NCBI Taxonomy" id="94208"/>
    <lineage>
        <taxon>Eukaryota</taxon>
        <taxon>Fungi</taxon>
        <taxon>Dikarya</taxon>
        <taxon>Ascomycota</taxon>
        <taxon>Pezizomycotina</taxon>
        <taxon>Sordariomycetes</taxon>
        <taxon>Hypocreomycetidae</taxon>
        <taxon>Hypocreales</taxon>
        <taxon>Ophiocordycipitaceae</taxon>
        <taxon>Tolypocladium</taxon>
    </lineage>
</organism>
<evidence type="ECO:0000256" key="7">
    <source>
        <dbReference type="ARBA" id="ARBA00023242"/>
    </source>
</evidence>
<keyword evidence="2" id="KW-0479">Metal-binding</keyword>
<evidence type="ECO:0000259" key="9">
    <source>
        <dbReference type="PROSITE" id="PS50048"/>
    </source>
</evidence>
<evidence type="ECO:0000256" key="6">
    <source>
        <dbReference type="ARBA" id="ARBA00023163"/>
    </source>
</evidence>
<dbReference type="PANTHER" id="PTHR31845">
    <property type="entry name" value="FINGER DOMAIN PROTEIN, PUTATIVE-RELATED"/>
    <property type="match status" value="1"/>
</dbReference>
<dbReference type="EMBL" id="PKSG01000465">
    <property type="protein sequence ID" value="POR35155.1"/>
    <property type="molecule type" value="Genomic_DNA"/>
</dbReference>
<dbReference type="Proteomes" id="UP000237481">
    <property type="component" value="Unassembled WGS sequence"/>
</dbReference>
<comment type="caution">
    <text evidence="10">The sequence shown here is derived from an EMBL/GenBank/DDBJ whole genome shotgun (WGS) entry which is preliminary data.</text>
</comment>
<dbReference type="GO" id="GO:0000981">
    <property type="term" value="F:DNA-binding transcription factor activity, RNA polymerase II-specific"/>
    <property type="evidence" value="ECO:0007669"/>
    <property type="project" value="InterPro"/>
</dbReference>
<proteinExistence type="predicted"/>
<dbReference type="FunFam" id="4.10.240.10:FF:000003">
    <property type="entry name" value="C6 transcription factor (Leu3)"/>
    <property type="match status" value="1"/>
</dbReference>
<sequence length="119" mass="12907">MAPTPPSVDAPTAASTPGNLDDRTRRNVACVNCRNSKVRCRTSQVPGQPCQRCTKLHISCVVDKAHKRVTKRSKLEQLELELKSIKQVVNPSANGHTAWTPPSPRATFSALPEQTPAPA</sequence>
<dbReference type="GO" id="GO:0001216">
    <property type="term" value="F:DNA-binding transcription activator activity"/>
    <property type="evidence" value="ECO:0007669"/>
    <property type="project" value="UniProtKB-ARBA"/>
</dbReference>
<dbReference type="Pfam" id="PF00172">
    <property type="entry name" value="Zn_clus"/>
    <property type="match status" value="1"/>
</dbReference>
<dbReference type="OrthoDB" id="2341546at2759"/>
<dbReference type="CDD" id="cd00067">
    <property type="entry name" value="GAL4"/>
    <property type="match status" value="1"/>
</dbReference>
<accession>A0A2S4KY99</accession>
<feature type="region of interest" description="Disordered" evidence="8">
    <location>
        <begin position="90"/>
        <end position="119"/>
    </location>
</feature>
<gene>
    <name evidence="10" type="ORF">TPAR_04652</name>
</gene>
<dbReference type="PROSITE" id="PS00463">
    <property type="entry name" value="ZN2_CY6_FUNGAL_1"/>
    <property type="match status" value="1"/>
</dbReference>
<evidence type="ECO:0000256" key="3">
    <source>
        <dbReference type="ARBA" id="ARBA00022833"/>
    </source>
</evidence>
<evidence type="ECO:0000313" key="10">
    <source>
        <dbReference type="EMBL" id="POR35155.1"/>
    </source>
</evidence>
<dbReference type="SUPFAM" id="SSF57701">
    <property type="entry name" value="Zn2/Cys6 DNA-binding domain"/>
    <property type="match status" value="1"/>
</dbReference>
<reference evidence="10 11" key="1">
    <citation type="submission" date="2018-01" db="EMBL/GenBank/DDBJ databases">
        <title>Harnessing the power of phylogenomics to disentangle the directionality and signatures of interkingdom host jumping in the parasitic fungal genus Tolypocladium.</title>
        <authorList>
            <person name="Quandt C.A."/>
            <person name="Patterson W."/>
            <person name="Spatafora J.W."/>
        </authorList>
    </citation>
    <scope>NUCLEOTIDE SEQUENCE [LARGE SCALE GENOMIC DNA]</scope>
    <source>
        <strain evidence="10 11">NRBC 100945</strain>
    </source>
</reference>
<keyword evidence="5" id="KW-0238">DNA-binding</keyword>
<evidence type="ECO:0000313" key="11">
    <source>
        <dbReference type="Proteomes" id="UP000237481"/>
    </source>
</evidence>
<evidence type="ECO:0000256" key="4">
    <source>
        <dbReference type="ARBA" id="ARBA00023015"/>
    </source>
</evidence>
<dbReference type="InterPro" id="IPR036864">
    <property type="entry name" value="Zn2-C6_fun-type_DNA-bd_sf"/>
</dbReference>
<dbReference type="InterPro" id="IPR001138">
    <property type="entry name" value="Zn2Cys6_DnaBD"/>
</dbReference>
<feature type="domain" description="Zn(2)-C6 fungal-type" evidence="9">
    <location>
        <begin position="29"/>
        <end position="62"/>
    </location>
</feature>
<comment type="subcellular location">
    <subcellularLocation>
        <location evidence="1">Nucleus</location>
    </subcellularLocation>
</comment>
<dbReference type="PANTHER" id="PTHR31845:SF21">
    <property type="entry name" value="REGULATORY PROTEIN LEU3"/>
    <property type="match status" value="1"/>
</dbReference>
<evidence type="ECO:0000256" key="1">
    <source>
        <dbReference type="ARBA" id="ARBA00004123"/>
    </source>
</evidence>
<keyword evidence="4" id="KW-0805">Transcription regulation</keyword>
<dbReference type="STRING" id="94208.A0A2S4KY99"/>
<keyword evidence="7" id="KW-0539">Nucleus</keyword>
<protein>
    <submittedName>
        <fullName evidence="10">Zn(2)-Cys(6) zinc finger domain protein</fullName>
    </submittedName>
</protein>
<feature type="region of interest" description="Disordered" evidence="8">
    <location>
        <begin position="1"/>
        <end position="24"/>
    </location>
</feature>
<dbReference type="Gene3D" id="4.10.240.10">
    <property type="entry name" value="Zn(2)-C6 fungal-type DNA-binding domain"/>
    <property type="match status" value="1"/>
</dbReference>
<dbReference type="PROSITE" id="PS50048">
    <property type="entry name" value="ZN2_CY6_FUNGAL_2"/>
    <property type="match status" value="1"/>
</dbReference>
<dbReference type="GO" id="GO:0000976">
    <property type="term" value="F:transcription cis-regulatory region binding"/>
    <property type="evidence" value="ECO:0007669"/>
    <property type="project" value="TreeGrafter"/>
</dbReference>
<evidence type="ECO:0000256" key="8">
    <source>
        <dbReference type="SAM" id="MobiDB-lite"/>
    </source>
</evidence>
<evidence type="ECO:0000256" key="5">
    <source>
        <dbReference type="ARBA" id="ARBA00023125"/>
    </source>
</evidence>
<dbReference type="InterPro" id="IPR051089">
    <property type="entry name" value="prtT"/>
</dbReference>
<dbReference type="SMART" id="SM00066">
    <property type="entry name" value="GAL4"/>
    <property type="match status" value="1"/>
</dbReference>
<dbReference type="GO" id="GO:0005634">
    <property type="term" value="C:nucleus"/>
    <property type="evidence" value="ECO:0007669"/>
    <property type="project" value="UniProtKB-SubCell"/>
</dbReference>
<keyword evidence="6" id="KW-0804">Transcription</keyword>